<dbReference type="AlphaFoldDB" id="A0A1S3JKJ7"/>
<dbReference type="Pfam" id="PF00168">
    <property type="entry name" value="C2"/>
    <property type="match status" value="1"/>
</dbReference>
<dbReference type="InParanoid" id="A0A1S3JKJ7"/>
<dbReference type="InterPro" id="IPR017946">
    <property type="entry name" value="PLC-like_Pdiesterase_TIM-brl"/>
</dbReference>
<dbReference type="GO" id="GO:0032587">
    <property type="term" value="C:ruffle membrane"/>
    <property type="evidence" value="ECO:0007669"/>
    <property type="project" value="TreeGrafter"/>
</dbReference>
<evidence type="ECO:0000313" key="3">
    <source>
        <dbReference type="Proteomes" id="UP000085678"/>
    </source>
</evidence>
<dbReference type="PANTHER" id="PTHR10336:SF159">
    <property type="entry name" value="1-PHOSPHATIDYLINOSITOL 4,5-BISPHOSPHATE PHOSPHODIESTERASE GAMMA"/>
    <property type="match status" value="1"/>
</dbReference>
<protein>
    <submittedName>
        <fullName evidence="4">1-phosphatidylinositol 4,5-bisphosphate phosphodiesterase gamma-1-like</fullName>
    </submittedName>
</protein>
<dbReference type="SUPFAM" id="SSF49562">
    <property type="entry name" value="C2 domain (Calcium/lipid-binding domain, CaLB)"/>
    <property type="match status" value="1"/>
</dbReference>
<dbReference type="InterPro" id="IPR035892">
    <property type="entry name" value="C2_domain_sf"/>
</dbReference>
<dbReference type="SUPFAM" id="SSF51695">
    <property type="entry name" value="PLC-like phosphodiesterases"/>
    <property type="match status" value="1"/>
</dbReference>
<sequence>MQLNEGKFKQNGKCGYILQPEIMRHIDYDPFDKRTLVNVDPLTVTLTIIGARHLVKSGRGIASPFVEVEICGAEFDNGNKYKTRTKVDNGFNPVWNDQCEFDIINPEVAMIRFVVQDEDMFGDPNFLGQASFPVKSIRPGKFLIRRLSGLI</sequence>
<evidence type="ECO:0000259" key="1">
    <source>
        <dbReference type="PROSITE" id="PS50004"/>
    </source>
</evidence>
<dbReference type="Proteomes" id="UP000085678">
    <property type="component" value="Unplaced"/>
</dbReference>
<feature type="domain" description="C2" evidence="1">
    <location>
        <begin position="18"/>
        <end position="147"/>
    </location>
</feature>
<accession>A0A1S3JKJ7</accession>
<dbReference type="Gene3D" id="3.20.20.190">
    <property type="entry name" value="Phosphatidylinositol (PI) phosphodiesterase"/>
    <property type="match status" value="1"/>
</dbReference>
<dbReference type="Gene3D" id="2.60.40.150">
    <property type="entry name" value="C2 domain"/>
    <property type="match status" value="1"/>
</dbReference>
<gene>
    <name evidence="4" type="primary">LOC106173745</name>
</gene>
<name>A0A1S3JKJ7_LINAN</name>
<evidence type="ECO:0000313" key="4">
    <source>
        <dbReference type="RefSeq" id="XP_013410429.1"/>
    </source>
</evidence>
<dbReference type="CDD" id="cd00275">
    <property type="entry name" value="C2_PLC_like"/>
    <property type="match status" value="1"/>
</dbReference>
<keyword evidence="3" id="KW-1185">Reference proteome</keyword>
<dbReference type="PANTHER" id="PTHR10336">
    <property type="entry name" value="PHOSPHOINOSITIDE-SPECIFIC PHOSPHOLIPASE C FAMILY PROTEIN"/>
    <property type="match status" value="1"/>
</dbReference>
<reference evidence="4" key="1">
    <citation type="submission" date="2025-08" db="UniProtKB">
        <authorList>
            <consortium name="RefSeq"/>
        </authorList>
    </citation>
    <scope>IDENTIFICATION</scope>
    <source>
        <tissue evidence="4">Gonads</tissue>
    </source>
</reference>
<dbReference type="STRING" id="7574.A0A1S3JKJ7"/>
<dbReference type="RefSeq" id="XP_013410429.1">
    <property type="nucleotide sequence ID" value="XM_013554975.1"/>
</dbReference>
<dbReference type="GeneID" id="106173745"/>
<dbReference type="KEGG" id="lak:106173745"/>
<dbReference type="SMART" id="SM00239">
    <property type="entry name" value="C2"/>
    <property type="match status" value="1"/>
</dbReference>
<dbReference type="GO" id="GO:0010634">
    <property type="term" value="P:positive regulation of epithelial cell migration"/>
    <property type="evidence" value="ECO:0007669"/>
    <property type="project" value="TreeGrafter"/>
</dbReference>
<dbReference type="PROSITE" id="PS50004">
    <property type="entry name" value="C2"/>
    <property type="match status" value="1"/>
</dbReference>
<feature type="domain" description="PI-PLC Y-box" evidence="2">
    <location>
        <begin position="1"/>
        <end position="24"/>
    </location>
</feature>
<evidence type="ECO:0000259" key="2">
    <source>
        <dbReference type="PROSITE" id="PS50008"/>
    </source>
</evidence>
<dbReference type="GO" id="GO:0046488">
    <property type="term" value="P:phosphatidylinositol metabolic process"/>
    <property type="evidence" value="ECO:0007669"/>
    <property type="project" value="TreeGrafter"/>
</dbReference>
<dbReference type="GO" id="GO:0051209">
    <property type="term" value="P:release of sequestered calcium ion into cytosol"/>
    <property type="evidence" value="ECO:0007669"/>
    <property type="project" value="TreeGrafter"/>
</dbReference>
<dbReference type="OrthoDB" id="269822at2759"/>
<dbReference type="GO" id="GO:0004435">
    <property type="term" value="F:phosphatidylinositol-4,5-bisphosphate phospholipase C activity"/>
    <property type="evidence" value="ECO:0007669"/>
    <property type="project" value="InterPro"/>
</dbReference>
<organism evidence="3 4">
    <name type="scientific">Lingula anatina</name>
    <name type="common">Brachiopod</name>
    <name type="synonym">Lingula unguis</name>
    <dbReference type="NCBI Taxonomy" id="7574"/>
    <lineage>
        <taxon>Eukaryota</taxon>
        <taxon>Metazoa</taxon>
        <taxon>Spiralia</taxon>
        <taxon>Lophotrochozoa</taxon>
        <taxon>Brachiopoda</taxon>
        <taxon>Linguliformea</taxon>
        <taxon>Lingulata</taxon>
        <taxon>Lingulida</taxon>
        <taxon>Linguloidea</taxon>
        <taxon>Lingulidae</taxon>
        <taxon>Lingula</taxon>
    </lineage>
</organism>
<proteinExistence type="predicted"/>
<dbReference type="InterPro" id="IPR001192">
    <property type="entry name" value="PI-PLC_fam"/>
</dbReference>
<dbReference type="InterPro" id="IPR001711">
    <property type="entry name" value="PLipase_C_Pinositol-sp_Y"/>
</dbReference>
<dbReference type="GO" id="GO:0048015">
    <property type="term" value="P:phosphatidylinositol-mediated signaling"/>
    <property type="evidence" value="ECO:0007669"/>
    <property type="project" value="TreeGrafter"/>
</dbReference>
<dbReference type="InterPro" id="IPR000008">
    <property type="entry name" value="C2_dom"/>
</dbReference>
<dbReference type="PROSITE" id="PS50008">
    <property type="entry name" value="PIPLC_Y_DOMAIN"/>
    <property type="match status" value="1"/>
</dbReference>